<protein>
    <submittedName>
        <fullName evidence="3">FAD-binding oxidoreductase</fullName>
    </submittedName>
</protein>
<name>A0ABS6H3W6_9PROT</name>
<dbReference type="PANTHER" id="PTHR11748">
    <property type="entry name" value="D-LACTATE DEHYDROGENASE"/>
    <property type="match status" value="1"/>
</dbReference>
<dbReference type="Proteomes" id="UP000689967">
    <property type="component" value="Unassembled WGS sequence"/>
</dbReference>
<dbReference type="InterPro" id="IPR006094">
    <property type="entry name" value="Oxid_FAD_bind_N"/>
</dbReference>
<comment type="caution">
    <text evidence="3">The sequence shown here is derived from an EMBL/GenBank/DDBJ whole genome shotgun (WGS) entry which is preliminary data.</text>
</comment>
<keyword evidence="1" id="KW-0285">Flavoprotein</keyword>
<evidence type="ECO:0000259" key="2">
    <source>
        <dbReference type="PROSITE" id="PS51387"/>
    </source>
</evidence>
<evidence type="ECO:0000313" key="3">
    <source>
        <dbReference type="EMBL" id="MBU8542110.1"/>
    </source>
</evidence>
<keyword evidence="1" id="KW-0274">FAD</keyword>
<proteinExistence type="predicted"/>
<sequence>MTVQAVMAELPAIDWITDPALVRQRSRDFFWYSPVLKRQLNGVTAEAVACPRDEAEVIAIMAACVKHQVPLTPRGAGTGNYGQAMPLKGGIVLDLMGLNRVIWTKPGMVRAQAGIKLIDLDAITRREVRGELRFHPSTKRTASLGGFIAGGSAGIGSCTYGKLREPGNILGLRVVTMEATPRVLELRGADIDKANHAYGTNGVITEVEMPLAPAWDWVDVLSEFPDTISAARFCEALVASDGIAKKMAGVVAPGVAQRYFKPFMQMVTPGKAAALVMVAEPFLDLLAPLLDRFGGRQLYVVPTEQAETPLYEFTWNHTTLQALKVDRGLTYLQTLFPTPHHFDLIAKMDATFGDEVMQHLEFVRLNGVVTCFGLQLVRFTTEERLAEIIRIHEDAGALIFNPHAFTLEEGGMKRIDSEQLDFKRVADPHGLLNPGKMIAWDDPDWTPERPQSFYLYGQADAPEVEEVLE</sequence>
<organism evidence="3 4">
    <name type="scientific">Falsiroseomonas oleicola</name>
    <dbReference type="NCBI Taxonomy" id="2801474"/>
    <lineage>
        <taxon>Bacteria</taxon>
        <taxon>Pseudomonadati</taxon>
        <taxon>Pseudomonadota</taxon>
        <taxon>Alphaproteobacteria</taxon>
        <taxon>Acetobacterales</taxon>
        <taxon>Roseomonadaceae</taxon>
        <taxon>Falsiroseomonas</taxon>
    </lineage>
</organism>
<dbReference type="InterPro" id="IPR016166">
    <property type="entry name" value="FAD-bd_PCMH"/>
</dbReference>
<dbReference type="PROSITE" id="PS51387">
    <property type="entry name" value="FAD_PCMH"/>
    <property type="match status" value="1"/>
</dbReference>
<reference evidence="3 4" key="1">
    <citation type="submission" date="2021-01" db="EMBL/GenBank/DDBJ databases">
        <title>Roseomonas sp. nov, a bacterium isolated from an oil production mixture in Yumen Oilfield.</title>
        <authorList>
            <person name="Wu D."/>
        </authorList>
    </citation>
    <scope>NUCLEOTIDE SEQUENCE [LARGE SCALE GENOMIC DNA]</scope>
    <source>
        <strain evidence="3 4">ROY-5-3</strain>
    </source>
</reference>
<dbReference type="EMBL" id="JAERQM010000001">
    <property type="protein sequence ID" value="MBU8542110.1"/>
    <property type="molecule type" value="Genomic_DNA"/>
</dbReference>
<dbReference type="RefSeq" id="WP_216872473.1">
    <property type="nucleotide sequence ID" value="NZ_JAERQM010000001.1"/>
</dbReference>
<dbReference type="PANTHER" id="PTHR11748:SF119">
    <property type="entry name" value="D-2-HYDROXYGLUTARATE DEHYDROGENASE"/>
    <property type="match status" value="1"/>
</dbReference>
<keyword evidence="4" id="KW-1185">Reference proteome</keyword>
<evidence type="ECO:0000313" key="4">
    <source>
        <dbReference type="Proteomes" id="UP000689967"/>
    </source>
</evidence>
<dbReference type="Pfam" id="PF01565">
    <property type="entry name" value="FAD_binding_4"/>
    <property type="match status" value="1"/>
</dbReference>
<feature type="domain" description="FAD-binding PCMH-type" evidence="2">
    <location>
        <begin position="40"/>
        <end position="214"/>
    </location>
</feature>
<gene>
    <name evidence="3" type="ORF">JJQ90_00250</name>
</gene>
<evidence type="ECO:0000256" key="1">
    <source>
        <dbReference type="ARBA" id="ARBA00022827"/>
    </source>
</evidence>
<accession>A0ABS6H3W6</accession>